<accession>A0A7X2J0D0</accession>
<feature type="chain" id="PRO_5030659117" evidence="2">
    <location>
        <begin position="32"/>
        <end position="404"/>
    </location>
</feature>
<reference evidence="4 5" key="1">
    <citation type="submission" date="2019-11" db="EMBL/GenBank/DDBJ databases">
        <title>Bacillus lacus genome.</title>
        <authorList>
            <person name="Allen C.J."/>
            <person name="Newman J.D."/>
        </authorList>
    </citation>
    <scope>NUCLEOTIDE SEQUENCE [LARGE SCALE GENOMIC DNA]</scope>
    <source>
        <strain evidence="4 5">KCTC 33946</strain>
    </source>
</reference>
<feature type="domain" description="G5" evidence="3">
    <location>
        <begin position="205"/>
        <end position="285"/>
    </location>
</feature>
<dbReference type="InterPro" id="IPR010611">
    <property type="entry name" value="3D_dom"/>
</dbReference>
<feature type="signal peptide" evidence="2">
    <location>
        <begin position="1"/>
        <end position="31"/>
    </location>
</feature>
<dbReference type="AlphaFoldDB" id="A0A7X2J0D0"/>
<dbReference type="Pfam" id="PF07501">
    <property type="entry name" value="G5"/>
    <property type="match status" value="1"/>
</dbReference>
<evidence type="ECO:0000313" key="5">
    <source>
        <dbReference type="Proteomes" id="UP000448867"/>
    </source>
</evidence>
<proteinExistence type="predicted"/>
<dbReference type="InterPro" id="IPR011098">
    <property type="entry name" value="G5_dom"/>
</dbReference>
<dbReference type="PANTHER" id="PTHR39160:SF4">
    <property type="entry name" value="RESUSCITATION-PROMOTING FACTOR RPFB"/>
    <property type="match status" value="1"/>
</dbReference>
<dbReference type="GO" id="GO:0004553">
    <property type="term" value="F:hydrolase activity, hydrolyzing O-glycosyl compounds"/>
    <property type="evidence" value="ECO:0007669"/>
    <property type="project" value="InterPro"/>
</dbReference>
<dbReference type="InterPro" id="IPR051933">
    <property type="entry name" value="Resuscitation_pf_RpfB"/>
</dbReference>
<dbReference type="GO" id="GO:0009254">
    <property type="term" value="P:peptidoglycan turnover"/>
    <property type="evidence" value="ECO:0007669"/>
    <property type="project" value="InterPro"/>
</dbReference>
<dbReference type="EMBL" id="WKKI01000024">
    <property type="protein sequence ID" value="MRX72944.1"/>
    <property type="molecule type" value="Genomic_DNA"/>
</dbReference>
<protein>
    <submittedName>
        <fullName evidence="4">DUF348 domain-containing protein</fullName>
    </submittedName>
</protein>
<name>A0A7X2J0D0_9BACI</name>
<dbReference type="CDD" id="cd22786">
    <property type="entry name" value="DPBB_YuiC-like"/>
    <property type="match status" value="1"/>
</dbReference>
<sequence>MKKLFSEKMSKTKLILFAGSLLVVGSGTAYGAHEATKSNVTLSLNGEEQEIRTHASTVNDLLEDLNIEVKKEDALTPSEHEQIQNDMEIVYEAARPVALSVNHEKETIWTTAETVEALLEEQQLAVTEHDKIHPSVDTPLEEKMTIEIEKAFQLTLNVGGKEQQVWATSTTVADFLKEHEVELGDLDKITPNLEHHVTKDDVIAITRVEKVTDVVEEPVSFAVVTKNDNTLSKGKQEVIEQGKKGKLASHYEVILENGKEVSRTLVKKETLSESVNRVVAVGTKQEAPALVKTAAAAPKTVSRSNDSVSKEFYVTSTAYTAFCNGCSGITATGVNLRANPGAKVIAVDPRVIPLGTKVHVEGYGYAIAADTGSAIKGNKIDVFFPDKSTAYRWGNKKVKIKILN</sequence>
<dbReference type="Proteomes" id="UP000448867">
    <property type="component" value="Unassembled WGS sequence"/>
</dbReference>
<dbReference type="InterPro" id="IPR036908">
    <property type="entry name" value="RlpA-like_sf"/>
</dbReference>
<dbReference type="SUPFAM" id="SSF50685">
    <property type="entry name" value="Barwin-like endoglucanases"/>
    <property type="match status" value="1"/>
</dbReference>
<dbReference type="InterPro" id="IPR007137">
    <property type="entry name" value="DUF348"/>
</dbReference>
<evidence type="ECO:0000259" key="3">
    <source>
        <dbReference type="PROSITE" id="PS51109"/>
    </source>
</evidence>
<keyword evidence="5" id="KW-1185">Reference proteome</keyword>
<dbReference type="RefSeq" id="WP_154308202.1">
    <property type="nucleotide sequence ID" value="NZ_WKKI01000024.1"/>
</dbReference>
<dbReference type="Gene3D" id="2.20.230.10">
    <property type="entry name" value="Resuscitation-promoting factor rpfb"/>
    <property type="match status" value="1"/>
</dbReference>
<dbReference type="OrthoDB" id="9798935at2"/>
<gene>
    <name evidence="4" type="ORF">GJU40_12410</name>
</gene>
<comment type="caution">
    <text evidence="4">The sequence shown here is derived from an EMBL/GenBank/DDBJ whole genome shotgun (WGS) entry which is preliminary data.</text>
</comment>
<keyword evidence="1 2" id="KW-0732">Signal</keyword>
<dbReference type="SMART" id="SM01208">
    <property type="entry name" value="G5"/>
    <property type="match status" value="1"/>
</dbReference>
<dbReference type="Pfam" id="PF03990">
    <property type="entry name" value="DUF348"/>
    <property type="match status" value="3"/>
</dbReference>
<dbReference type="Pfam" id="PF06725">
    <property type="entry name" value="3D"/>
    <property type="match status" value="1"/>
</dbReference>
<organism evidence="4 5">
    <name type="scientific">Metabacillus lacus</name>
    <dbReference type="NCBI Taxonomy" id="1983721"/>
    <lineage>
        <taxon>Bacteria</taxon>
        <taxon>Bacillati</taxon>
        <taxon>Bacillota</taxon>
        <taxon>Bacilli</taxon>
        <taxon>Bacillales</taxon>
        <taxon>Bacillaceae</taxon>
        <taxon>Metabacillus</taxon>
    </lineage>
</organism>
<evidence type="ECO:0000256" key="2">
    <source>
        <dbReference type="SAM" id="SignalP"/>
    </source>
</evidence>
<dbReference type="PROSITE" id="PS51109">
    <property type="entry name" value="G5"/>
    <property type="match status" value="1"/>
</dbReference>
<evidence type="ECO:0000256" key="1">
    <source>
        <dbReference type="ARBA" id="ARBA00022729"/>
    </source>
</evidence>
<evidence type="ECO:0000313" key="4">
    <source>
        <dbReference type="EMBL" id="MRX72944.1"/>
    </source>
</evidence>
<dbReference type="GO" id="GO:0019867">
    <property type="term" value="C:outer membrane"/>
    <property type="evidence" value="ECO:0007669"/>
    <property type="project" value="InterPro"/>
</dbReference>
<dbReference type="PANTHER" id="PTHR39160">
    <property type="entry name" value="CELL WALL-BINDING PROTEIN YOCH"/>
    <property type="match status" value="1"/>
</dbReference>